<dbReference type="Proteomes" id="UP000595437">
    <property type="component" value="Chromosome 1"/>
</dbReference>
<keyword evidence="3" id="KW-1185">Reference proteome</keyword>
<sequence>LESPSEPSLTSPAGFSSLPSLGSPASIASPLTPGEPAHDWLRFSSSSATVAS</sequence>
<protein>
    <submittedName>
        <fullName evidence="2">Uncharacterized protein</fullName>
    </submittedName>
</protein>
<accession>A0A7T8KIQ1</accession>
<evidence type="ECO:0000313" key="2">
    <source>
        <dbReference type="EMBL" id="QQP56561.1"/>
    </source>
</evidence>
<feature type="non-terminal residue" evidence="2">
    <location>
        <position position="1"/>
    </location>
</feature>
<reference evidence="2" key="1">
    <citation type="journal article" name="Sci. Data">
        <title>Chromosome-scale genome assembly of the sea louse Caligus rogercresseyi by SMRT sequencing and Hi-C analysis.</title>
        <authorList>
            <person name="Gallardo-Escarate C."/>
            <person name="Valenzuela-Munoz V."/>
            <person name="Nunez-Acuna G."/>
            <person name="Valenzuela-Miranda D."/>
            <person name="Goncalves A.T."/>
            <person name="Escobar-Sepulveda H."/>
            <person name="Liachko I."/>
            <person name="Nelson B."/>
            <person name="Roberts S."/>
            <person name="Warren W."/>
        </authorList>
    </citation>
    <scope>NUCLEOTIDE SEQUENCE</scope>
    <source>
        <tissue evidence="2">Whole tissue</tissue>
    </source>
</reference>
<name>A0A7T8KIQ1_CALRO</name>
<feature type="compositionally biased region" description="Low complexity" evidence="1">
    <location>
        <begin position="1"/>
        <end position="12"/>
    </location>
</feature>
<proteinExistence type="predicted"/>
<dbReference type="EMBL" id="CP045890">
    <property type="protein sequence ID" value="QQP56561.1"/>
    <property type="molecule type" value="Genomic_DNA"/>
</dbReference>
<organism evidence="2 3">
    <name type="scientific">Caligus rogercresseyi</name>
    <name type="common">Sea louse</name>
    <dbReference type="NCBI Taxonomy" id="217165"/>
    <lineage>
        <taxon>Eukaryota</taxon>
        <taxon>Metazoa</taxon>
        <taxon>Ecdysozoa</taxon>
        <taxon>Arthropoda</taxon>
        <taxon>Crustacea</taxon>
        <taxon>Multicrustacea</taxon>
        <taxon>Hexanauplia</taxon>
        <taxon>Copepoda</taxon>
        <taxon>Siphonostomatoida</taxon>
        <taxon>Caligidae</taxon>
        <taxon>Caligus</taxon>
    </lineage>
</organism>
<evidence type="ECO:0000313" key="3">
    <source>
        <dbReference type="Proteomes" id="UP000595437"/>
    </source>
</evidence>
<feature type="non-terminal residue" evidence="2">
    <location>
        <position position="52"/>
    </location>
</feature>
<feature type="compositionally biased region" description="Polar residues" evidence="1">
    <location>
        <begin position="43"/>
        <end position="52"/>
    </location>
</feature>
<evidence type="ECO:0000256" key="1">
    <source>
        <dbReference type="SAM" id="MobiDB-lite"/>
    </source>
</evidence>
<gene>
    <name evidence="2" type="ORF">FKW44_001259</name>
</gene>
<dbReference type="AlphaFoldDB" id="A0A7T8KIQ1"/>
<feature type="region of interest" description="Disordered" evidence="1">
    <location>
        <begin position="1"/>
        <end position="52"/>
    </location>
</feature>